<evidence type="ECO:0000256" key="4">
    <source>
        <dbReference type="ARBA" id="ARBA00022692"/>
    </source>
</evidence>
<evidence type="ECO:0000256" key="8">
    <source>
        <dbReference type="SAM" id="MobiDB-lite"/>
    </source>
</evidence>
<comment type="subcellular location">
    <subcellularLocation>
        <location evidence="1">Cell membrane</location>
        <topology evidence="1">Single-pass membrane protein</topology>
    </subcellularLocation>
</comment>
<evidence type="ECO:0000259" key="9">
    <source>
        <dbReference type="PROSITE" id="PS51123"/>
    </source>
</evidence>
<dbReference type="InterPro" id="IPR006665">
    <property type="entry name" value="OmpA-like"/>
</dbReference>
<gene>
    <name evidence="10" type="primary">motB</name>
    <name evidence="10" type="ORF">ACFSBH_19020</name>
</gene>
<feature type="domain" description="OmpA-like" evidence="9">
    <location>
        <begin position="131"/>
        <end position="253"/>
    </location>
</feature>
<dbReference type="PROSITE" id="PS51123">
    <property type="entry name" value="OMPA_2"/>
    <property type="match status" value="1"/>
</dbReference>
<dbReference type="InterPro" id="IPR036737">
    <property type="entry name" value="OmpA-like_sf"/>
</dbReference>
<dbReference type="RefSeq" id="WP_379599151.1">
    <property type="nucleotide sequence ID" value="NZ_JBHUDE010000162.1"/>
</dbReference>
<dbReference type="PANTHER" id="PTHR30329:SF21">
    <property type="entry name" value="LIPOPROTEIN YIAD-RELATED"/>
    <property type="match status" value="1"/>
</dbReference>
<evidence type="ECO:0000256" key="5">
    <source>
        <dbReference type="ARBA" id="ARBA00022989"/>
    </source>
</evidence>
<dbReference type="NCBIfam" id="NF005831">
    <property type="entry name" value="PRK07734.1"/>
    <property type="match status" value="1"/>
</dbReference>
<keyword evidence="4" id="KW-0812">Transmembrane</keyword>
<dbReference type="CDD" id="cd07185">
    <property type="entry name" value="OmpA_C-like"/>
    <property type="match status" value="1"/>
</dbReference>
<dbReference type="Pfam" id="PF13677">
    <property type="entry name" value="MotB_plug"/>
    <property type="match status" value="1"/>
</dbReference>
<feature type="compositionally biased region" description="Basic and acidic residues" evidence="8">
    <location>
        <begin position="80"/>
        <end position="91"/>
    </location>
</feature>
<keyword evidence="3" id="KW-1003">Cell membrane</keyword>
<evidence type="ECO:0000256" key="3">
    <source>
        <dbReference type="ARBA" id="ARBA00022475"/>
    </source>
</evidence>
<dbReference type="InterPro" id="IPR025713">
    <property type="entry name" value="MotB-like_N_dom"/>
</dbReference>
<protein>
    <submittedName>
        <fullName evidence="10">Flagellar motor protein MotB</fullName>
    </submittedName>
</protein>
<dbReference type="Pfam" id="PF00691">
    <property type="entry name" value="OmpA"/>
    <property type="match status" value="1"/>
</dbReference>
<accession>A0ABW4HX17</accession>
<keyword evidence="5" id="KW-1133">Transmembrane helix</keyword>
<keyword evidence="10" id="KW-0966">Cell projection</keyword>
<evidence type="ECO:0000256" key="7">
    <source>
        <dbReference type="PROSITE-ProRule" id="PRU00473"/>
    </source>
</evidence>
<dbReference type="Proteomes" id="UP001597221">
    <property type="component" value="Unassembled WGS sequence"/>
</dbReference>
<feature type="region of interest" description="Disordered" evidence="8">
    <location>
        <begin position="67"/>
        <end position="107"/>
    </location>
</feature>
<dbReference type="SUPFAM" id="SSF103088">
    <property type="entry name" value="OmpA-like"/>
    <property type="match status" value="1"/>
</dbReference>
<proteinExistence type="inferred from homology"/>
<dbReference type="EMBL" id="JBHUDE010000162">
    <property type="protein sequence ID" value="MFD1609712.1"/>
    <property type="molecule type" value="Genomic_DNA"/>
</dbReference>
<evidence type="ECO:0000256" key="1">
    <source>
        <dbReference type="ARBA" id="ARBA00004162"/>
    </source>
</evidence>
<comment type="similarity">
    <text evidence="2">Belongs to the MotB family.</text>
</comment>
<reference evidence="11" key="1">
    <citation type="journal article" date="2019" name="Int. J. Syst. Evol. Microbiol.">
        <title>The Global Catalogue of Microorganisms (GCM) 10K type strain sequencing project: providing services to taxonomists for standard genome sequencing and annotation.</title>
        <authorList>
            <consortium name="The Broad Institute Genomics Platform"/>
            <consortium name="The Broad Institute Genome Sequencing Center for Infectious Disease"/>
            <person name="Wu L."/>
            <person name="Ma J."/>
        </authorList>
    </citation>
    <scope>NUCLEOTIDE SEQUENCE [LARGE SCALE GENOMIC DNA]</scope>
    <source>
        <strain evidence="11">CGMCC 1.12376</strain>
    </source>
</reference>
<keyword evidence="11" id="KW-1185">Reference proteome</keyword>
<evidence type="ECO:0000256" key="6">
    <source>
        <dbReference type="ARBA" id="ARBA00023136"/>
    </source>
</evidence>
<dbReference type="Gene3D" id="3.30.1330.60">
    <property type="entry name" value="OmpA-like domain"/>
    <property type="match status" value="1"/>
</dbReference>
<dbReference type="PANTHER" id="PTHR30329">
    <property type="entry name" value="STATOR ELEMENT OF FLAGELLAR MOTOR COMPLEX"/>
    <property type="match status" value="1"/>
</dbReference>
<dbReference type="InterPro" id="IPR050330">
    <property type="entry name" value="Bact_OuterMem_StrucFunc"/>
</dbReference>
<evidence type="ECO:0000313" key="10">
    <source>
        <dbReference type="EMBL" id="MFD1609712.1"/>
    </source>
</evidence>
<evidence type="ECO:0000313" key="11">
    <source>
        <dbReference type="Proteomes" id="UP001597221"/>
    </source>
</evidence>
<name>A0ABW4HX17_9BACI</name>
<comment type="caution">
    <text evidence="10">The sequence shown here is derived from an EMBL/GenBank/DDBJ whole genome shotgun (WGS) entry which is preliminary data.</text>
</comment>
<sequence>MSRRKKKKRTEISESWLLPYSDMLTLLLALFIILFAASEVDSQKYEKLAQVFRGEFSLGGAGILEEELPRKTPVNDNESDEKPIPKEHSDESEVPDEGTSDRSPLEQMKESIDTYIEEHELEEKFQTALSEEGLKLTIVDDVFFDKGSSEVKEHAKQTAEEVAELLYFDPPHEVIVSGHTDDIPISNSSYASNWELSVARAVNFMKLMLENEKLDPTMFSAKGYGEYKPAVPNSTEENRQKNRRVEILITLNKK</sequence>
<keyword evidence="6 7" id="KW-0472">Membrane</keyword>
<evidence type="ECO:0000256" key="2">
    <source>
        <dbReference type="ARBA" id="ARBA00008914"/>
    </source>
</evidence>
<keyword evidence="10" id="KW-0969">Cilium</keyword>
<organism evidence="10 11">
    <name type="scientific">Oceanobacillus luteolus</name>
    <dbReference type="NCBI Taxonomy" id="1274358"/>
    <lineage>
        <taxon>Bacteria</taxon>
        <taxon>Bacillati</taxon>
        <taxon>Bacillota</taxon>
        <taxon>Bacilli</taxon>
        <taxon>Bacillales</taxon>
        <taxon>Bacillaceae</taxon>
        <taxon>Oceanobacillus</taxon>
    </lineage>
</organism>
<keyword evidence="10" id="KW-0282">Flagellum</keyword>